<evidence type="ECO:0000313" key="2">
    <source>
        <dbReference type="EMBL" id="KAA6363825.1"/>
    </source>
</evidence>
<gene>
    <name evidence="2" type="ORF">EZS28_040646</name>
</gene>
<name>A0A5J4U2G6_9EUKA</name>
<accession>A0A5J4U2G6</accession>
<comment type="caution">
    <text evidence="2">The sequence shown here is derived from an EMBL/GenBank/DDBJ whole genome shotgun (WGS) entry which is preliminary data.</text>
</comment>
<reference evidence="2 3" key="1">
    <citation type="submission" date="2019-03" db="EMBL/GenBank/DDBJ databases">
        <title>Single cell metagenomics reveals metabolic interactions within the superorganism composed of flagellate Streblomastix strix and complex community of Bacteroidetes bacteria on its surface.</title>
        <authorList>
            <person name="Treitli S.C."/>
            <person name="Kolisko M."/>
            <person name="Husnik F."/>
            <person name="Keeling P."/>
            <person name="Hampl V."/>
        </authorList>
    </citation>
    <scope>NUCLEOTIDE SEQUENCE [LARGE SCALE GENOMIC DNA]</scope>
    <source>
        <strain evidence="2">ST1C</strain>
    </source>
</reference>
<evidence type="ECO:0000313" key="3">
    <source>
        <dbReference type="Proteomes" id="UP000324800"/>
    </source>
</evidence>
<feature type="compositionally biased region" description="Basic and acidic residues" evidence="1">
    <location>
        <begin position="58"/>
        <end position="76"/>
    </location>
</feature>
<feature type="region of interest" description="Disordered" evidence="1">
    <location>
        <begin position="58"/>
        <end position="88"/>
    </location>
</feature>
<evidence type="ECO:0000256" key="1">
    <source>
        <dbReference type="SAM" id="MobiDB-lite"/>
    </source>
</evidence>
<dbReference type="Proteomes" id="UP000324800">
    <property type="component" value="Unassembled WGS sequence"/>
</dbReference>
<protein>
    <submittedName>
        <fullName evidence="2">Uncharacterized protein</fullName>
    </submittedName>
</protein>
<proteinExistence type="predicted"/>
<sequence>MITLSPRKTMKIICYPLLSLSHLFIEIPLWLQYEFNKTGTVRAETVCEFRRTKVHYKDTRRDRSRATGDGRRDRKVSLSRAPAYATGY</sequence>
<dbReference type="EMBL" id="SNRW01022428">
    <property type="protein sequence ID" value="KAA6363825.1"/>
    <property type="molecule type" value="Genomic_DNA"/>
</dbReference>
<organism evidence="2 3">
    <name type="scientific">Streblomastix strix</name>
    <dbReference type="NCBI Taxonomy" id="222440"/>
    <lineage>
        <taxon>Eukaryota</taxon>
        <taxon>Metamonada</taxon>
        <taxon>Preaxostyla</taxon>
        <taxon>Oxymonadida</taxon>
        <taxon>Streblomastigidae</taxon>
        <taxon>Streblomastix</taxon>
    </lineage>
</organism>
<dbReference type="AlphaFoldDB" id="A0A5J4U2G6"/>